<reference evidence="3 4" key="1">
    <citation type="submission" date="2020-08" db="EMBL/GenBank/DDBJ databases">
        <title>Genomic Encyclopedia of Type Strains, Phase IV (KMG-IV): sequencing the most valuable type-strain genomes for metagenomic binning, comparative biology and taxonomic classification.</title>
        <authorList>
            <person name="Goeker M."/>
        </authorList>
    </citation>
    <scope>NUCLEOTIDE SEQUENCE [LARGE SCALE GENOMIC DNA]</scope>
    <source>
        <strain evidence="3 4">DSM 27057</strain>
    </source>
</reference>
<keyword evidence="4" id="KW-1185">Reference proteome</keyword>
<name>A0A7W6CN86_9SPHN</name>
<organism evidence="3 4">
    <name type="scientific">Novosphingobium sediminicola</name>
    <dbReference type="NCBI Taxonomy" id="563162"/>
    <lineage>
        <taxon>Bacteria</taxon>
        <taxon>Pseudomonadati</taxon>
        <taxon>Pseudomonadota</taxon>
        <taxon>Alphaproteobacteria</taxon>
        <taxon>Sphingomonadales</taxon>
        <taxon>Sphingomonadaceae</taxon>
        <taxon>Novosphingobium</taxon>
    </lineage>
</organism>
<dbReference type="InterPro" id="IPR009057">
    <property type="entry name" value="Homeodomain-like_sf"/>
</dbReference>
<comment type="caution">
    <text evidence="3">The sequence shown here is derived from an EMBL/GenBank/DDBJ whole genome shotgun (WGS) entry which is preliminary data.</text>
</comment>
<dbReference type="InterPro" id="IPR001647">
    <property type="entry name" value="HTH_TetR"/>
</dbReference>
<dbReference type="GO" id="GO:0003677">
    <property type="term" value="F:DNA binding"/>
    <property type="evidence" value="ECO:0007669"/>
    <property type="project" value="UniProtKB-KW"/>
</dbReference>
<dbReference type="RefSeq" id="WP_183626936.1">
    <property type="nucleotide sequence ID" value="NZ_JACIDX010000011.1"/>
</dbReference>
<dbReference type="SUPFAM" id="SSF46689">
    <property type="entry name" value="Homeodomain-like"/>
    <property type="match status" value="1"/>
</dbReference>
<evidence type="ECO:0000256" key="1">
    <source>
        <dbReference type="ARBA" id="ARBA00023125"/>
    </source>
</evidence>
<gene>
    <name evidence="3" type="ORF">GGR38_003033</name>
</gene>
<evidence type="ECO:0000313" key="4">
    <source>
        <dbReference type="Proteomes" id="UP000548867"/>
    </source>
</evidence>
<sequence>MADPAPPFNAAKRHLLLTAERLFAQRGCEGVSLREIAQAAGSRNNNAVQYHFGSREGVMAAIHVCRVGDMETMREAMLARAGAEGLLGDSLTLLQILCLPHLALKGEDGSHPYAGFLVHYVMRHWRAPDPQAAVGAGGVAPAQRRVVELIAATLGDLSPAFIRSRSMLALMLFLNALLRHDHVDRQLGGAALLEDALRSAHAALCQGATGRAPLLFADMLAL</sequence>
<dbReference type="EMBL" id="JACIDX010000011">
    <property type="protein sequence ID" value="MBB3956076.1"/>
    <property type="molecule type" value="Genomic_DNA"/>
</dbReference>
<dbReference type="Pfam" id="PF00440">
    <property type="entry name" value="TetR_N"/>
    <property type="match status" value="1"/>
</dbReference>
<proteinExistence type="predicted"/>
<feature type="domain" description="HTH tetR-type" evidence="2">
    <location>
        <begin position="16"/>
        <end position="62"/>
    </location>
</feature>
<keyword evidence="1" id="KW-0238">DNA-binding</keyword>
<protein>
    <submittedName>
        <fullName evidence="3">AcrR family transcriptional regulator</fullName>
    </submittedName>
</protein>
<evidence type="ECO:0000313" key="3">
    <source>
        <dbReference type="EMBL" id="MBB3956076.1"/>
    </source>
</evidence>
<dbReference type="Proteomes" id="UP000548867">
    <property type="component" value="Unassembled WGS sequence"/>
</dbReference>
<dbReference type="Gene3D" id="1.10.357.10">
    <property type="entry name" value="Tetracycline Repressor, domain 2"/>
    <property type="match status" value="1"/>
</dbReference>
<evidence type="ECO:0000259" key="2">
    <source>
        <dbReference type="Pfam" id="PF00440"/>
    </source>
</evidence>
<dbReference type="AlphaFoldDB" id="A0A7W6CN86"/>
<accession>A0A7W6CN86</accession>